<evidence type="ECO:0000313" key="3">
    <source>
        <dbReference type="EMBL" id="VDH98051.1"/>
    </source>
</evidence>
<evidence type="ECO:0000259" key="2">
    <source>
        <dbReference type="Pfam" id="PF25496"/>
    </source>
</evidence>
<feature type="compositionally biased region" description="Basic and acidic residues" evidence="1">
    <location>
        <begin position="365"/>
        <end position="379"/>
    </location>
</feature>
<feature type="region of interest" description="Disordered" evidence="1">
    <location>
        <begin position="354"/>
        <end position="379"/>
    </location>
</feature>
<feature type="domain" description="Up-regulator of cell proliferation-like" evidence="2">
    <location>
        <begin position="507"/>
        <end position="714"/>
    </location>
</feature>
<dbReference type="OrthoDB" id="10070673at2759"/>
<feature type="compositionally biased region" description="Polar residues" evidence="1">
    <location>
        <begin position="290"/>
        <end position="307"/>
    </location>
</feature>
<protein>
    <recommendedName>
        <fullName evidence="2">Up-regulator of cell proliferation-like domain-containing protein</fullName>
    </recommendedName>
</protein>
<feature type="compositionally biased region" description="Basic and acidic residues" evidence="1">
    <location>
        <begin position="202"/>
        <end position="212"/>
    </location>
</feature>
<feature type="region of interest" description="Disordered" evidence="1">
    <location>
        <begin position="290"/>
        <end position="317"/>
    </location>
</feature>
<dbReference type="PANTHER" id="PTHR14819">
    <property type="entry name" value="GTP-BINDING"/>
    <property type="match status" value="1"/>
</dbReference>
<accession>A0A8B6BZT2</accession>
<comment type="caution">
    <text evidence="3">The sequence shown here is derived from an EMBL/GenBank/DDBJ whole genome shotgun (WGS) entry which is preliminary data.</text>
</comment>
<dbReference type="InterPro" id="IPR052986">
    <property type="entry name" value="VLIG_GTPase"/>
</dbReference>
<gene>
    <name evidence="3" type="ORF">MGAL_10B050241</name>
</gene>
<name>A0A8B6BZT2_MYTGA</name>
<dbReference type="AlphaFoldDB" id="A0A8B6BZT2"/>
<proteinExistence type="predicted"/>
<feature type="region of interest" description="Disordered" evidence="1">
    <location>
        <begin position="239"/>
        <end position="258"/>
    </location>
</feature>
<dbReference type="PANTHER" id="PTHR14819:SF25">
    <property type="entry name" value="CHROMOSOME UNDETERMINED SCAFFOLD_52, WHOLE GENOME SHOTGUN SEQUENCE"/>
    <property type="match status" value="1"/>
</dbReference>
<organism evidence="3 4">
    <name type="scientific">Mytilus galloprovincialis</name>
    <name type="common">Mediterranean mussel</name>
    <dbReference type="NCBI Taxonomy" id="29158"/>
    <lineage>
        <taxon>Eukaryota</taxon>
        <taxon>Metazoa</taxon>
        <taxon>Spiralia</taxon>
        <taxon>Lophotrochozoa</taxon>
        <taxon>Mollusca</taxon>
        <taxon>Bivalvia</taxon>
        <taxon>Autobranchia</taxon>
        <taxon>Pteriomorphia</taxon>
        <taxon>Mytilida</taxon>
        <taxon>Mytiloidea</taxon>
        <taxon>Mytilidae</taxon>
        <taxon>Mytilinae</taxon>
        <taxon>Mytilus</taxon>
    </lineage>
</organism>
<dbReference type="Pfam" id="PF25496">
    <property type="entry name" value="URGCP"/>
    <property type="match status" value="1"/>
</dbReference>
<dbReference type="Proteomes" id="UP000596742">
    <property type="component" value="Unassembled WGS sequence"/>
</dbReference>
<dbReference type="EMBL" id="UYJE01000973">
    <property type="protein sequence ID" value="VDH98051.1"/>
    <property type="molecule type" value="Genomic_DNA"/>
</dbReference>
<evidence type="ECO:0000256" key="1">
    <source>
        <dbReference type="SAM" id="MobiDB-lite"/>
    </source>
</evidence>
<evidence type="ECO:0000313" key="4">
    <source>
        <dbReference type="Proteomes" id="UP000596742"/>
    </source>
</evidence>
<dbReference type="InterPro" id="IPR057365">
    <property type="entry name" value="URGCP"/>
</dbReference>
<sequence>MGGHSKYARCNIVVIKVFTQMMQEIIGRSPINPDQIYQIIMSTKKFKDTLEHSEITIIPTLLTKGFSKLDVCLIYKIAKFFNFIPPPTRQWGATPYSNETEIGDDVERIINCRNRIVRRIDCEMSVEEMSAFFNEFIAVGERVDVYLNKKSSIMFKDIITWYQTCPIDDEIEENAKSLQGIKSVKGQNCEEKVPETENQSQQDRDEKIRTKQVDASNIHDQTPEEVLDAGRDWIEDISNIGNQSTSGKDGENQSDEDNIQYHTPHEVFDTSCLSAMVKNESYARNTYMKTKNGNTESKTQYGLSITESTRDKPDTNQSEEVINTQRIELFGKHNLPNYDFNITKMDQAQCPKAEISDTGDGNDGDIIKGKTNTKDTMDNRGSKQILENKIASKDTPDKQSKFEKLIENLGLKNFFPNKINLMDVIIVRNPVKSLAHMDIPWIIIESLVMGNFNARDKMVHELLAKIEHPVPIAETEQTKNLTGAILPEDHDDILASLLDEDKNCTRLNPLDLLVVLFNCSSPIFKQILAQKLFVCKLAVPISFPALGSNKFLFSQWMLQTILIECRKETKKSLQLDATNCPCHTVGFMRLGYISVSKSKLINAILTDQYHNTFFNKDCPLGTSLRTVSDGTIEGAWIIPSDNSDAYNDVVMVMNLRGDGLKNENQAEIITSVSSVVVVMIDVTFLQQEKSRLFLLNLHKSNKGVIIALDANLVDKNLLREIYTD</sequence>
<feature type="region of interest" description="Disordered" evidence="1">
    <location>
        <begin position="189"/>
        <end position="226"/>
    </location>
</feature>
<reference evidence="3" key="1">
    <citation type="submission" date="2018-11" db="EMBL/GenBank/DDBJ databases">
        <authorList>
            <person name="Alioto T."/>
            <person name="Alioto T."/>
        </authorList>
    </citation>
    <scope>NUCLEOTIDE SEQUENCE</scope>
</reference>
<keyword evidence="4" id="KW-1185">Reference proteome</keyword>